<proteinExistence type="predicted"/>
<protein>
    <submittedName>
        <fullName evidence="2">Uncharacterized protein</fullName>
    </submittedName>
</protein>
<evidence type="ECO:0000256" key="1">
    <source>
        <dbReference type="SAM" id="MobiDB-lite"/>
    </source>
</evidence>
<evidence type="ECO:0000313" key="3">
    <source>
        <dbReference type="Proteomes" id="UP000799778"/>
    </source>
</evidence>
<feature type="compositionally biased region" description="Basic and acidic residues" evidence="1">
    <location>
        <begin position="319"/>
        <end position="330"/>
    </location>
</feature>
<reference evidence="2" key="1">
    <citation type="journal article" date="2020" name="Stud. Mycol.">
        <title>101 Dothideomycetes genomes: a test case for predicting lifestyles and emergence of pathogens.</title>
        <authorList>
            <person name="Haridas S."/>
            <person name="Albert R."/>
            <person name="Binder M."/>
            <person name="Bloem J."/>
            <person name="Labutti K."/>
            <person name="Salamov A."/>
            <person name="Andreopoulos B."/>
            <person name="Baker S."/>
            <person name="Barry K."/>
            <person name="Bills G."/>
            <person name="Bluhm B."/>
            <person name="Cannon C."/>
            <person name="Castanera R."/>
            <person name="Culley D."/>
            <person name="Daum C."/>
            <person name="Ezra D."/>
            <person name="Gonzalez J."/>
            <person name="Henrissat B."/>
            <person name="Kuo A."/>
            <person name="Liang C."/>
            <person name="Lipzen A."/>
            <person name="Lutzoni F."/>
            <person name="Magnuson J."/>
            <person name="Mondo S."/>
            <person name="Nolan M."/>
            <person name="Ohm R."/>
            <person name="Pangilinan J."/>
            <person name="Park H.-J."/>
            <person name="Ramirez L."/>
            <person name="Alfaro M."/>
            <person name="Sun H."/>
            <person name="Tritt A."/>
            <person name="Yoshinaga Y."/>
            <person name="Zwiers L.-H."/>
            <person name="Turgeon B."/>
            <person name="Goodwin S."/>
            <person name="Spatafora J."/>
            <person name="Crous P."/>
            <person name="Grigoriev I."/>
        </authorList>
    </citation>
    <scope>NUCLEOTIDE SEQUENCE</scope>
    <source>
        <strain evidence="2">CBS 175.79</strain>
    </source>
</reference>
<name>A0A6A5XC00_9PLEO</name>
<gene>
    <name evidence="2" type="ORF">BU24DRAFT_467075</name>
</gene>
<dbReference type="AlphaFoldDB" id="A0A6A5XC00"/>
<dbReference type="EMBL" id="ML978076">
    <property type="protein sequence ID" value="KAF2010433.1"/>
    <property type="molecule type" value="Genomic_DNA"/>
</dbReference>
<feature type="region of interest" description="Disordered" evidence="1">
    <location>
        <begin position="284"/>
        <end position="366"/>
    </location>
</feature>
<organism evidence="2 3">
    <name type="scientific">Aaosphaeria arxii CBS 175.79</name>
    <dbReference type="NCBI Taxonomy" id="1450172"/>
    <lineage>
        <taxon>Eukaryota</taxon>
        <taxon>Fungi</taxon>
        <taxon>Dikarya</taxon>
        <taxon>Ascomycota</taxon>
        <taxon>Pezizomycotina</taxon>
        <taxon>Dothideomycetes</taxon>
        <taxon>Pleosporomycetidae</taxon>
        <taxon>Pleosporales</taxon>
        <taxon>Pleosporales incertae sedis</taxon>
        <taxon>Aaosphaeria</taxon>
    </lineage>
</organism>
<evidence type="ECO:0000313" key="2">
    <source>
        <dbReference type="EMBL" id="KAF2010433.1"/>
    </source>
</evidence>
<feature type="region of interest" description="Disordered" evidence="1">
    <location>
        <begin position="197"/>
        <end position="222"/>
    </location>
</feature>
<dbReference type="GeneID" id="54289813"/>
<sequence>MTTDHSRLATCQNQPNKLVDQYQGIQKILDESIPSQERHGMFEAYQVRVGLRVGAWESNGKPRCPECLKVHCMPCLERADLHVLLDVHREGLKLRRDAWERGQQLETGMSPSPNRNVLDEAWVGDLLLGLLESENAENSKNIQAKSHPAQVLNEFMWNRTNLRDPPAAEARPPNQTLQELYGLYIPNGRKITVKLPQVQHGQSNKLMDPKDRPTAEPLPPTESMQVKEDFDFSNDGSDIIVRLPKDPIGDFRKLMQRYNGNADAERLLHSVMWRTLRESVAKFDKKQEEDRQDAEAVQTHAGLDIAQNSATESSGLPKRPREVPETRKESAEEDPVGRQTKKLKQGPEATLRRPMGPILAPNLSRG</sequence>
<dbReference type="RefSeq" id="XP_033378772.1">
    <property type="nucleotide sequence ID" value="XM_033532416.1"/>
</dbReference>
<keyword evidence="3" id="KW-1185">Reference proteome</keyword>
<dbReference type="Proteomes" id="UP000799778">
    <property type="component" value="Unassembled WGS sequence"/>
</dbReference>
<accession>A0A6A5XC00</accession>